<dbReference type="Proteomes" id="UP000624041">
    <property type="component" value="Unassembled WGS sequence"/>
</dbReference>
<evidence type="ECO:0000313" key="2">
    <source>
        <dbReference type="Proteomes" id="UP000624041"/>
    </source>
</evidence>
<gene>
    <name evidence="1" type="ORF">GCM10007971_31910</name>
</gene>
<organism evidence="1 2">
    <name type="scientific">Oceanobacillus indicireducens</name>
    <dbReference type="NCBI Taxonomy" id="1004261"/>
    <lineage>
        <taxon>Bacteria</taxon>
        <taxon>Bacillati</taxon>
        <taxon>Bacillota</taxon>
        <taxon>Bacilli</taxon>
        <taxon>Bacillales</taxon>
        <taxon>Bacillaceae</taxon>
        <taxon>Oceanobacillus</taxon>
    </lineage>
</organism>
<evidence type="ECO:0008006" key="3">
    <source>
        <dbReference type="Google" id="ProtNLM"/>
    </source>
</evidence>
<keyword evidence="2" id="KW-1185">Reference proteome</keyword>
<name>A0A918D494_9BACI</name>
<dbReference type="AlphaFoldDB" id="A0A918D494"/>
<comment type="caution">
    <text evidence="1">The sequence shown here is derived from an EMBL/GenBank/DDBJ whole genome shotgun (WGS) entry which is preliminary data.</text>
</comment>
<reference evidence="1" key="1">
    <citation type="journal article" date="2014" name="Int. J. Syst. Evol. Microbiol.">
        <title>Complete genome sequence of Corynebacterium casei LMG S-19264T (=DSM 44701T), isolated from a smear-ripened cheese.</title>
        <authorList>
            <consortium name="US DOE Joint Genome Institute (JGI-PGF)"/>
            <person name="Walter F."/>
            <person name="Albersmeier A."/>
            <person name="Kalinowski J."/>
            <person name="Ruckert C."/>
        </authorList>
    </citation>
    <scope>NUCLEOTIDE SEQUENCE</scope>
    <source>
        <strain evidence="1">JCM 17251</strain>
    </source>
</reference>
<reference evidence="1" key="2">
    <citation type="submission" date="2020-09" db="EMBL/GenBank/DDBJ databases">
        <authorList>
            <person name="Sun Q."/>
            <person name="Ohkuma M."/>
        </authorList>
    </citation>
    <scope>NUCLEOTIDE SEQUENCE</scope>
    <source>
        <strain evidence="1">JCM 17251</strain>
    </source>
</reference>
<proteinExistence type="predicted"/>
<sequence length="113" mass="12938">MEVEGFEKDLIKIARKYPSSIDLVASLFERFEEGNIEGNDIRGLKLKGDKVFKTRLENPDANKGKSGGFRVIWYLVTSDNEIYPLTIYSKNEQDDIPNREIISLISKRVSNLV</sequence>
<accession>A0A918D494</accession>
<dbReference type="EMBL" id="BMOS01000030">
    <property type="protein sequence ID" value="GGN64220.1"/>
    <property type="molecule type" value="Genomic_DNA"/>
</dbReference>
<protein>
    <recommendedName>
        <fullName evidence="3">Addiction module toxin RelE</fullName>
    </recommendedName>
</protein>
<evidence type="ECO:0000313" key="1">
    <source>
        <dbReference type="EMBL" id="GGN64220.1"/>
    </source>
</evidence>